<dbReference type="PANTHER" id="PTHR47481">
    <property type="match status" value="1"/>
</dbReference>
<evidence type="ECO:0000313" key="2">
    <source>
        <dbReference type="Proteomes" id="UP000215335"/>
    </source>
</evidence>
<dbReference type="EMBL" id="NNAY01004584">
    <property type="protein sequence ID" value="OXU17692.1"/>
    <property type="molecule type" value="Genomic_DNA"/>
</dbReference>
<keyword evidence="2" id="KW-1185">Reference proteome</keyword>
<accession>A0A232EHA4</accession>
<protein>
    <recommendedName>
        <fullName evidence="3">DUF4219 domain-containing protein</fullName>
    </recommendedName>
</protein>
<dbReference type="Proteomes" id="UP000215335">
    <property type="component" value="Unassembled WGS sequence"/>
</dbReference>
<evidence type="ECO:0000313" key="1">
    <source>
        <dbReference type="EMBL" id="OXU17692.1"/>
    </source>
</evidence>
<reference evidence="1 2" key="1">
    <citation type="journal article" date="2017" name="Curr. Biol.">
        <title>The Evolution of Venom by Co-option of Single-Copy Genes.</title>
        <authorList>
            <person name="Martinson E.O."/>
            <person name="Mrinalini"/>
            <person name="Kelkar Y.D."/>
            <person name="Chang C.H."/>
            <person name="Werren J.H."/>
        </authorList>
    </citation>
    <scope>NUCLEOTIDE SEQUENCE [LARGE SCALE GENOMIC DNA]</scope>
    <source>
        <strain evidence="1 2">Alberta</strain>
        <tissue evidence="1">Whole body</tissue>
    </source>
</reference>
<dbReference type="OrthoDB" id="8063677at2759"/>
<gene>
    <name evidence="1" type="ORF">TSAR_009755</name>
</gene>
<proteinExistence type="predicted"/>
<sequence length="235" mass="27320">MAETKLYHIHRFNGSNYQLWKRQMEIYMADNGLKKYIDGSTPKPTAAADLPAWEKKDAEAQTFLMRGFELDQLRYMTDCTTAAAMWARLRTIHAEKSDQSVQRLKDIDMEQKEEVVIAKIISSLPEKYDNVRTAWYAVPRIDQKLEKLTDHLVNEESLLNIRERRNDVTPSSEQEAKNSLYLNIADCVENIDKNQFIIGKPLETIDNFYSYPSDSRTLNIKVVKYSNENLQSNTN</sequence>
<dbReference type="AlphaFoldDB" id="A0A232EHA4"/>
<dbReference type="PANTHER" id="PTHR47481:SF7">
    <property type="entry name" value="CCHC-TYPE DOMAIN-CONTAINING PROTEIN"/>
    <property type="match status" value="1"/>
</dbReference>
<name>A0A232EHA4_9HYME</name>
<organism evidence="1 2">
    <name type="scientific">Trichomalopsis sarcophagae</name>
    <dbReference type="NCBI Taxonomy" id="543379"/>
    <lineage>
        <taxon>Eukaryota</taxon>
        <taxon>Metazoa</taxon>
        <taxon>Ecdysozoa</taxon>
        <taxon>Arthropoda</taxon>
        <taxon>Hexapoda</taxon>
        <taxon>Insecta</taxon>
        <taxon>Pterygota</taxon>
        <taxon>Neoptera</taxon>
        <taxon>Endopterygota</taxon>
        <taxon>Hymenoptera</taxon>
        <taxon>Apocrita</taxon>
        <taxon>Proctotrupomorpha</taxon>
        <taxon>Chalcidoidea</taxon>
        <taxon>Pteromalidae</taxon>
        <taxon>Pteromalinae</taxon>
        <taxon>Trichomalopsis</taxon>
    </lineage>
</organism>
<comment type="caution">
    <text evidence="1">The sequence shown here is derived from an EMBL/GenBank/DDBJ whole genome shotgun (WGS) entry which is preliminary data.</text>
</comment>
<evidence type="ECO:0008006" key="3">
    <source>
        <dbReference type="Google" id="ProtNLM"/>
    </source>
</evidence>
<dbReference type="STRING" id="543379.A0A232EHA4"/>
<dbReference type="Pfam" id="PF14223">
    <property type="entry name" value="Retrotran_gag_2"/>
    <property type="match status" value="2"/>
</dbReference>